<feature type="compositionally biased region" description="Gly residues" evidence="1">
    <location>
        <begin position="1"/>
        <end position="10"/>
    </location>
</feature>
<feature type="region of interest" description="Disordered" evidence="1">
    <location>
        <begin position="1"/>
        <end position="97"/>
    </location>
</feature>
<reference evidence="2 3" key="2">
    <citation type="journal article" date="2023" name="Mol. Biol. Evol.">
        <title>Genomics of Secondarily Temperate Adaptation in the Only Non-Antarctic Icefish.</title>
        <authorList>
            <person name="Rivera-Colon A.G."/>
            <person name="Rayamajhi N."/>
            <person name="Minhas B.F."/>
            <person name="Madrigal G."/>
            <person name="Bilyk K.T."/>
            <person name="Yoon V."/>
            <person name="Hune M."/>
            <person name="Gregory S."/>
            <person name="Cheng C.H.C."/>
            <person name="Catchen J.M."/>
        </authorList>
    </citation>
    <scope>NUCLEOTIDE SEQUENCE [LARGE SCALE GENOMIC DNA]</scope>
    <source>
        <strain evidence="2">JMC-PN-2008</strain>
    </source>
</reference>
<proteinExistence type="predicted"/>
<evidence type="ECO:0000313" key="2">
    <source>
        <dbReference type="EMBL" id="KAK5851459.1"/>
    </source>
</evidence>
<organism evidence="2 3">
    <name type="scientific">Eleginops maclovinus</name>
    <name type="common">Patagonian blennie</name>
    <name type="synonym">Eleginus maclovinus</name>
    <dbReference type="NCBI Taxonomy" id="56733"/>
    <lineage>
        <taxon>Eukaryota</taxon>
        <taxon>Metazoa</taxon>
        <taxon>Chordata</taxon>
        <taxon>Craniata</taxon>
        <taxon>Vertebrata</taxon>
        <taxon>Euteleostomi</taxon>
        <taxon>Actinopterygii</taxon>
        <taxon>Neopterygii</taxon>
        <taxon>Teleostei</taxon>
        <taxon>Neoteleostei</taxon>
        <taxon>Acanthomorphata</taxon>
        <taxon>Eupercaria</taxon>
        <taxon>Perciformes</taxon>
        <taxon>Notothenioidei</taxon>
        <taxon>Eleginopidae</taxon>
        <taxon>Eleginops</taxon>
    </lineage>
</organism>
<feature type="compositionally biased region" description="Basic and acidic residues" evidence="1">
    <location>
        <begin position="65"/>
        <end position="77"/>
    </location>
</feature>
<gene>
    <name evidence="2" type="ORF">PBY51_023010</name>
</gene>
<name>A0AAN8AD54_ELEMC</name>
<feature type="compositionally biased region" description="Basic residues" evidence="1">
    <location>
        <begin position="78"/>
        <end position="89"/>
    </location>
</feature>
<dbReference type="EMBL" id="JAUZQC010000021">
    <property type="protein sequence ID" value="KAK5851459.1"/>
    <property type="molecule type" value="Genomic_DNA"/>
</dbReference>
<comment type="caution">
    <text evidence="2">The sequence shown here is derived from an EMBL/GenBank/DDBJ whole genome shotgun (WGS) entry which is preliminary data.</text>
</comment>
<dbReference type="AlphaFoldDB" id="A0AAN8AD54"/>
<sequence length="257" mass="28528">MRGGKEGGGSSCSPAQLPPVASSDTEDTPPVSSQSHSEESWRRGKEGEASPCIPAHPHHYPLSQSEERRSLIKEEVRGRKRKNHHRGREQKREEEDAGRFVGRMVVSFRRRRGEEEEVPITLHKFNHRKQRRKEEGETGQSEKAFSVVRQNGFRVLPHSSYSQHALHILQSTHSQSEALNISSGQWRFSDLISISSNHCALHIWSLCSSSATCFSSAPMLRLSAVAVETLSQSVRGGAYGSPTAAPEGLDGPTQSWI</sequence>
<keyword evidence="3" id="KW-1185">Reference proteome</keyword>
<reference evidence="2 3" key="1">
    <citation type="journal article" date="2023" name="Genes (Basel)">
        <title>Chromosome-Level Genome Assembly and Circadian Gene Repertoire of the Patagonia Blennie Eleginops maclovinus-The Closest Ancestral Proxy of Antarctic Cryonotothenioids.</title>
        <authorList>
            <person name="Cheng C.C."/>
            <person name="Rivera-Colon A.G."/>
            <person name="Minhas B.F."/>
            <person name="Wilson L."/>
            <person name="Rayamajhi N."/>
            <person name="Vargas-Chacoff L."/>
            <person name="Catchen J.M."/>
        </authorList>
    </citation>
    <scope>NUCLEOTIDE SEQUENCE [LARGE SCALE GENOMIC DNA]</scope>
    <source>
        <strain evidence="2">JMC-PN-2008</strain>
    </source>
</reference>
<feature type="compositionally biased region" description="Basic and acidic residues" evidence="1">
    <location>
        <begin position="36"/>
        <end position="48"/>
    </location>
</feature>
<evidence type="ECO:0000313" key="3">
    <source>
        <dbReference type="Proteomes" id="UP001346869"/>
    </source>
</evidence>
<feature type="region of interest" description="Disordered" evidence="1">
    <location>
        <begin position="237"/>
        <end position="257"/>
    </location>
</feature>
<protein>
    <submittedName>
        <fullName evidence="2">Uncharacterized protein</fullName>
    </submittedName>
</protein>
<accession>A0AAN8AD54</accession>
<dbReference type="Proteomes" id="UP001346869">
    <property type="component" value="Unassembled WGS sequence"/>
</dbReference>
<evidence type="ECO:0000256" key="1">
    <source>
        <dbReference type="SAM" id="MobiDB-lite"/>
    </source>
</evidence>